<reference evidence="3 4" key="1">
    <citation type="submission" date="2015-09" db="EMBL/GenBank/DDBJ databases">
        <authorList>
            <consortium name="Swine Surveillance"/>
        </authorList>
    </citation>
    <scope>NUCLEOTIDE SEQUENCE [LARGE SCALE GENOMIC DNA]</scope>
    <source>
        <strain evidence="3 4">CECT 4357</strain>
    </source>
</reference>
<dbReference type="STRING" id="53501.SAMN04488043_102341"/>
<dbReference type="InterPro" id="IPR027417">
    <property type="entry name" value="P-loop_NTPase"/>
</dbReference>
<dbReference type="Pfam" id="PF13514">
    <property type="entry name" value="AAA_27"/>
    <property type="match status" value="1"/>
</dbReference>
<protein>
    <submittedName>
        <fullName evidence="3">Chromosome segregation protein</fullName>
    </submittedName>
</protein>
<proteinExistence type="predicted"/>
<evidence type="ECO:0000259" key="2">
    <source>
        <dbReference type="Pfam" id="PF13514"/>
    </source>
</evidence>
<feature type="coiled-coil region" evidence="1">
    <location>
        <begin position="481"/>
        <end position="525"/>
    </location>
</feature>
<dbReference type="InterPro" id="IPR038734">
    <property type="entry name" value="YhaN_AAA"/>
</dbReference>
<evidence type="ECO:0000313" key="3">
    <source>
        <dbReference type="EMBL" id="CUH64529.1"/>
    </source>
</evidence>
<accession>A0A0P1F950</accession>
<keyword evidence="1" id="KW-0175">Coiled coil</keyword>
<dbReference type="OrthoDB" id="9764467at2"/>
<feature type="coiled-coil region" evidence="1">
    <location>
        <begin position="184"/>
        <end position="242"/>
    </location>
</feature>
<dbReference type="Proteomes" id="UP000051587">
    <property type="component" value="Unassembled WGS sequence"/>
</dbReference>
<organism evidence="3 4">
    <name type="scientific">Thalassovita gelatinovora</name>
    <name type="common">Thalassobius gelatinovorus</name>
    <dbReference type="NCBI Taxonomy" id="53501"/>
    <lineage>
        <taxon>Bacteria</taxon>
        <taxon>Pseudomonadati</taxon>
        <taxon>Pseudomonadota</taxon>
        <taxon>Alphaproteobacteria</taxon>
        <taxon>Rhodobacterales</taxon>
        <taxon>Roseobacteraceae</taxon>
        <taxon>Thalassovita</taxon>
    </lineage>
</organism>
<feature type="domain" description="YhaN AAA" evidence="2">
    <location>
        <begin position="1"/>
        <end position="207"/>
    </location>
</feature>
<dbReference type="PANTHER" id="PTHR41259">
    <property type="entry name" value="DOUBLE-STRAND BREAK REPAIR RAD50 ATPASE, PUTATIVE-RELATED"/>
    <property type="match status" value="1"/>
</dbReference>
<feature type="coiled-coil region" evidence="1">
    <location>
        <begin position="831"/>
        <end position="858"/>
    </location>
</feature>
<dbReference type="Gene3D" id="3.40.50.300">
    <property type="entry name" value="P-loop containing nucleotide triphosphate hydrolases"/>
    <property type="match status" value="2"/>
</dbReference>
<keyword evidence="4" id="KW-1185">Reference proteome</keyword>
<evidence type="ECO:0000313" key="4">
    <source>
        <dbReference type="Proteomes" id="UP000051587"/>
    </source>
</evidence>
<sequence>MRLNCFDLTRYGKFTDLSLPFGATVDGGPDLHVIYGANEAGKSTFLSGWLDLLFQISVRSPMGFLHPYTSMQLGAALEIDGRPQNVIRVKKRDHSLLDAQGGPIGEALLTSGLRGLDRKSYAAMFSLNRNTLDEGGESILASEGDLGELLFQASAGLTDLATQIDTLRDESMEFLNATGRKGRLRDLRAEFDRLGEQMKSLDTAASDYARLAKDRDAARTTWQNARNEAEAAQTALNETERLGGAIPLVSRLERIEVKIAEIGDLPVPPEGWLAELPGLDREETVLATKLETTKKSVADLEDELGKIPQDTEILEVHDRIGAVGNLKSAYDTAQEDLPKRLKERDGESQAIRDCLARLGQPDADPATVLPEVAVLGRLRGLVEQHSGIAASYAAATEELDRTRTEADRTALRLKNAGGSTADLGGLGGLVQSIRRDDPVGSLARAQALLAEAEADWQERLAALAPWVGDETAVANFALPDRAGVERLAADVEDANRKVERERETLQRLEQDAAQREARLQQTSATSVVTLEDAAKVRAQREAEWVHHRANLNSDTADRFEGAMRLDDQVAASVADQQTQAKFVLEAEQALAGAWQLVDAAKTRVKEAAALHDGLVATFAGIVSGVSPLLSADMTSGSFLTWLKRADDACGALRKCNEARRRVSYCEDVLDRARSGLVSAMSQAGRTTDENTDLALIVETAQSLLDRAAQLQALSEADATAQQELGRRETALADAAKLKTKWQSEWTAACADTWMVEAPATVAEMRAILDELDQLRRHFDRVSDLNRRIASMKSNSGQFGDAVNALKDRLGMTTDIPPHEAWGHITQRLHSAETSQGRCADLQKRLASARQTHSEIEQEAKLHRTRTAAFTDFFSVATWQQAREALSRAGEREKLRQTRDECAEDLCGRLQASTIQEALKRLEGISEAELEAHAESLRTDLKTLRSNQEEAHTSFRKAEDDLDRVGGDAAVARLEEQRQTLLLEMEDGARHHLQKRLGLLAVDAALRQYRDTHRSGMLDRASEAFRTMSGGRYSGLAAQPDGAREILVALAAEGGSKQADQLSDGTRAQLYLALRIAGYHEFVRNNGPVPFVADDIMESFDDDRAAEAFGLLAKMSEVGQVIYLTHHAHVCDIARSACPAVNIHELPA</sequence>
<dbReference type="SUPFAM" id="SSF52540">
    <property type="entry name" value="P-loop containing nucleoside triphosphate hydrolases"/>
    <property type="match status" value="1"/>
</dbReference>
<name>A0A0P1F950_THAGE</name>
<dbReference type="RefSeq" id="WP_058262080.1">
    <property type="nucleotide sequence ID" value="NZ_CP051181.1"/>
</dbReference>
<dbReference type="PANTHER" id="PTHR41259:SF1">
    <property type="entry name" value="DOUBLE-STRAND BREAK REPAIR RAD50 ATPASE, PUTATIVE-RELATED"/>
    <property type="match status" value="1"/>
</dbReference>
<gene>
    <name evidence="3" type="ORF">TG4357_01336</name>
</gene>
<dbReference type="AlphaFoldDB" id="A0A0P1F950"/>
<evidence type="ECO:0000256" key="1">
    <source>
        <dbReference type="SAM" id="Coils"/>
    </source>
</evidence>
<dbReference type="EMBL" id="CYSA01000015">
    <property type="protein sequence ID" value="CUH64529.1"/>
    <property type="molecule type" value="Genomic_DNA"/>
</dbReference>